<dbReference type="InterPro" id="IPR006311">
    <property type="entry name" value="TAT_signal"/>
</dbReference>
<feature type="domain" description="Oxidoreductase molybdopterin-binding" evidence="5">
    <location>
        <begin position="89"/>
        <end position="257"/>
    </location>
</feature>
<reference evidence="7 8" key="1">
    <citation type="submission" date="2018-06" db="EMBL/GenBank/DDBJ databases">
        <title>Comparative genomics of rhizobia nodulating Arachis hypogaea in China.</title>
        <authorList>
            <person name="Li Y."/>
        </authorList>
    </citation>
    <scope>NUCLEOTIDE SEQUENCE [LARGE SCALE GENOMIC DNA]</scope>
    <source>
        <strain evidence="7 8">CCBAU 51670</strain>
    </source>
</reference>
<proteinExistence type="predicted"/>
<dbReference type="Gene3D" id="3.90.420.10">
    <property type="entry name" value="Oxidoreductase, molybdopterin-binding domain"/>
    <property type="match status" value="1"/>
</dbReference>
<dbReference type="SUPFAM" id="SSF81296">
    <property type="entry name" value="E set domains"/>
    <property type="match status" value="1"/>
</dbReference>
<dbReference type="AlphaFoldDB" id="A0AAE6CAP1"/>
<dbReference type="EMBL" id="CP030053">
    <property type="protein sequence ID" value="QAU48998.1"/>
    <property type="molecule type" value="Genomic_DNA"/>
</dbReference>
<feature type="domain" description="Moybdenum cofactor oxidoreductase dimerisation" evidence="6">
    <location>
        <begin position="284"/>
        <end position="390"/>
    </location>
</feature>
<dbReference type="Pfam" id="PF03404">
    <property type="entry name" value="Mo-co_dimer"/>
    <property type="match status" value="1"/>
</dbReference>
<keyword evidence="3" id="KW-0479">Metal-binding</keyword>
<evidence type="ECO:0000259" key="5">
    <source>
        <dbReference type="Pfam" id="PF00174"/>
    </source>
</evidence>
<evidence type="ECO:0000256" key="3">
    <source>
        <dbReference type="ARBA" id="ARBA00022723"/>
    </source>
</evidence>
<gene>
    <name evidence="7" type="ORF">XH91_28980</name>
</gene>
<evidence type="ECO:0000256" key="4">
    <source>
        <dbReference type="ARBA" id="ARBA00023002"/>
    </source>
</evidence>
<evidence type="ECO:0000256" key="2">
    <source>
        <dbReference type="ARBA" id="ARBA00022505"/>
    </source>
</evidence>
<dbReference type="InterPro" id="IPR005066">
    <property type="entry name" value="MoCF_OxRdtse_dimer"/>
</dbReference>
<dbReference type="Proteomes" id="UP000288972">
    <property type="component" value="Chromosome"/>
</dbReference>
<dbReference type="PANTHER" id="PTHR19372:SF7">
    <property type="entry name" value="SULFITE OXIDASE, MITOCHONDRIAL"/>
    <property type="match status" value="1"/>
</dbReference>
<dbReference type="InterPro" id="IPR036374">
    <property type="entry name" value="OxRdtase_Mopterin-bd_sf"/>
</dbReference>
<evidence type="ECO:0000313" key="8">
    <source>
        <dbReference type="Proteomes" id="UP000288972"/>
    </source>
</evidence>
<sequence length="399" mass="43321">MFDRRDLLKGAGLAAMAATLNSTKALALDTVTLPIGNGERPLVKYPQKRPMIGLTSRPPQLETPFAVFNDGPITPNNAFFVRYHLAGLPYDLDPDKFTLEVKGKVDKPLKLSLKDIRKMKATEIVAVNQCSGNSRGFFEPRVAGGQLANGAMGNARWRGVPLKTVLEMAGVQAGAKQVVFGGMDGPVSDRTPDFAKALDLDHATDGEVMLAYGMNGDDLPFLNGFPLRLVVPGYYGTYWVKHLNEITVIDNVFDGFWMKGAYRIPDTPDNSVEPGTTPKATIPINRFTIRSFITSVSDGAKLKAGRTTLRGIAFDSGKGIKDVQVSTDGGKTWTSAKLGKDLGKYSFREWKLPVKLAAGEVALKVRATSNSGETQPETPRWNPAGYLRNVVETTRVSVA</sequence>
<dbReference type="PRINTS" id="PR00407">
    <property type="entry name" value="EUMOPTERIN"/>
</dbReference>
<dbReference type="PANTHER" id="PTHR19372">
    <property type="entry name" value="SULFITE REDUCTASE"/>
    <property type="match status" value="1"/>
</dbReference>
<dbReference type="SUPFAM" id="SSF56524">
    <property type="entry name" value="Oxidoreductase molybdopterin-binding domain"/>
    <property type="match status" value="1"/>
</dbReference>
<accession>A0AAE6CAP1</accession>
<dbReference type="RefSeq" id="WP_128953752.1">
    <property type="nucleotide sequence ID" value="NZ_CP030053.1"/>
</dbReference>
<dbReference type="PROSITE" id="PS51318">
    <property type="entry name" value="TAT"/>
    <property type="match status" value="1"/>
</dbReference>
<name>A0AAE6CAP1_9BRAD</name>
<dbReference type="GO" id="GO:0006790">
    <property type="term" value="P:sulfur compound metabolic process"/>
    <property type="evidence" value="ECO:0007669"/>
    <property type="project" value="TreeGrafter"/>
</dbReference>
<evidence type="ECO:0000313" key="7">
    <source>
        <dbReference type="EMBL" id="QAU48998.1"/>
    </source>
</evidence>
<dbReference type="KEGG" id="bgz:XH91_28980"/>
<dbReference type="InterPro" id="IPR014756">
    <property type="entry name" value="Ig_E-set"/>
</dbReference>
<dbReference type="Pfam" id="PF00174">
    <property type="entry name" value="Oxidored_molyb"/>
    <property type="match status" value="1"/>
</dbReference>
<protein>
    <submittedName>
        <fullName evidence="7">Oxidase</fullName>
    </submittedName>
</protein>
<dbReference type="GO" id="GO:0043546">
    <property type="term" value="F:molybdopterin cofactor binding"/>
    <property type="evidence" value="ECO:0007669"/>
    <property type="project" value="TreeGrafter"/>
</dbReference>
<dbReference type="GO" id="GO:0020037">
    <property type="term" value="F:heme binding"/>
    <property type="evidence" value="ECO:0007669"/>
    <property type="project" value="TreeGrafter"/>
</dbReference>
<dbReference type="InterPro" id="IPR008335">
    <property type="entry name" value="Mopterin_OxRdtase_euk"/>
</dbReference>
<evidence type="ECO:0000259" key="6">
    <source>
        <dbReference type="Pfam" id="PF03404"/>
    </source>
</evidence>
<dbReference type="InterPro" id="IPR000572">
    <property type="entry name" value="OxRdtase_Mopterin-bd_dom"/>
</dbReference>
<evidence type="ECO:0000256" key="1">
    <source>
        <dbReference type="ARBA" id="ARBA00001924"/>
    </source>
</evidence>
<keyword evidence="2" id="KW-0500">Molybdenum</keyword>
<dbReference type="Gene3D" id="2.60.40.650">
    <property type="match status" value="1"/>
</dbReference>
<keyword evidence="4" id="KW-0560">Oxidoreductase</keyword>
<dbReference type="GO" id="GO:0030151">
    <property type="term" value="F:molybdenum ion binding"/>
    <property type="evidence" value="ECO:0007669"/>
    <property type="project" value="InterPro"/>
</dbReference>
<dbReference type="FunFam" id="3.90.420.10:FF:000007">
    <property type="entry name" value="Sulfite:cytochrome c oxidoreductase subunit A"/>
    <property type="match status" value="1"/>
</dbReference>
<comment type="cofactor">
    <cofactor evidence="1">
        <name>Mo-molybdopterin</name>
        <dbReference type="ChEBI" id="CHEBI:71302"/>
    </cofactor>
</comment>
<organism evidence="7 8">
    <name type="scientific">Bradyrhizobium guangzhouense</name>
    <dbReference type="NCBI Taxonomy" id="1325095"/>
    <lineage>
        <taxon>Bacteria</taxon>
        <taxon>Pseudomonadati</taxon>
        <taxon>Pseudomonadota</taxon>
        <taxon>Alphaproteobacteria</taxon>
        <taxon>Hyphomicrobiales</taxon>
        <taxon>Nitrobacteraceae</taxon>
        <taxon>Bradyrhizobium</taxon>
    </lineage>
</organism>
<dbReference type="GO" id="GO:0008482">
    <property type="term" value="F:sulfite oxidase activity"/>
    <property type="evidence" value="ECO:0007669"/>
    <property type="project" value="TreeGrafter"/>
</dbReference>